<keyword evidence="3" id="KW-0129">CBS domain</keyword>
<dbReference type="GO" id="GO:0010008">
    <property type="term" value="C:endosome membrane"/>
    <property type="evidence" value="ECO:0007669"/>
    <property type="project" value="UniProtKB-SubCell"/>
</dbReference>
<name>A0A1X7T760_AMPQE</name>
<evidence type="ECO:0000313" key="5">
    <source>
        <dbReference type="EnsemblMetazoa" id="Aqu2.1.10370_001"/>
    </source>
</evidence>
<dbReference type="InterPro" id="IPR046342">
    <property type="entry name" value="CBS_dom_sf"/>
</dbReference>
<dbReference type="PANTHER" id="PTHR45711:SF6">
    <property type="entry name" value="CHLORIDE CHANNEL PROTEIN"/>
    <property type="match status" value="1"/>
</dbReference>
<dbReference type="SUPFAM" id="SSF54631">
    <property type="entry name" value="CBS-domain pair"/>
    <property type="match status" value="1"/>
</dbReference>
<sequence length="135" mass="15448">MTDGLFSEKTDTVTNTRRLFKPGLYLNIYELIDARKDEDITEESRVFFLDKSHRLQEAVVDSDVPSVNIRGTIDPAPIQVSDQTPMKTVVELFGKMGLRQAFVSRNGRLLGIVTKKDMLRHVSSMEKNPYSIQYH</sequence>
<dbReference type="PANTHER" id="PTHR45711">
    <property type="entry name" value="CHLORIDE CHANNEL PROTEIN"/>
    <property type="match status" value="1"/>
</dbReference>
<proteinExistence type="predicted"/>
<dbReference type="InParanoid" id="A0A1X7T760"/>
<comment type="subcellular location">
    <subcellularLocation>
        <location evidence="1">Endosome membrane</location>
        <topology evidence="1">Multi-pass membrane protein</topology>
    </subcellularLocation>
</comment>
<dbReference type="Gene3D" id="3.90.1280.20">
    <property type="match status" value="1"/>
</dbReference>
<dbReference type="GO" id="GO:0005794">
    <property type="term" value="C:Golgi apparatus"/>
    <property type="evidence" value="ECO:0007669"/>
    <property type="project" value="TreeGrafter"/>
</dbReference>
<accession>A0A1X7T760</accession>
<dbReference type="eggNOG" id="KOG0475">
    <property type="taxonomic scope" value="Eukaryota"/>
</dbReference>
<dbReference type="OrthoDB" id="44789at2759"/>
<organism evidence="5">
    <name type="scientific">Amphimedon queenslandica</name>
    <name type="common">Sponge</name>
    <dbReference type="NCBI Taxonomy" id="400682"/>
    <lineage>
        <taxon>Eukaryota</taxon>
        <taxon>Metazoa</taxon>
        <taxon>Porifera</taxon>
        <taxon>Demospongiae</taxon>
        <taxon>Heteroscleromorpha</taxon>
        <taxon>Haplosclerida</taxon>
        <taxon>Niphatidae</taxon>
        <taxon>Amphimedon</taxon>
    </lineage>
</organism>
<dbReference type="PROSITE" id="PS51371">
    <property type="entry name" value="CBS"/>
    <property type="match status" value="1"/>
</dbReference>
<evidence type="ECO:0000256" key="1">
    <source>
        <dbReference type="ARBA" id="ARBA00004337"/>
    </source>
</evidence>
<keyword evidence="2" id="KW-0813">Transport</keyword>
<dbReference type="EnsemblMetazoa" id="Aqu2.1.10370_001">
    <property type="protein sequence ID" value="Aqu2.1.10370_001"/>
    <property type="gene ID" value="Aqu2.1.10370"/>
</dbReference>
<dbReference type="InterPro" id="IPR000644">
    <property type="entry name" value="CBS_dom"/>
</dbReference>
<dbReference type="GO" id="GO:0005247">
    <property type="term" value="F:voltage-gated chloride channel activity"/>
    <property type="evidence" value="ECO:0007669"/>
    <property type="project" value="TreeGrafter"/>
</dbReference>
<feature type="domain" description="CBS" evidence="4">
    <location>
        <begin position="73"/>
        <end position="130"/>
    </location>
</feature>
<dbReference type="SMART" id="SM00116">
    <property type="entry name" value="CBS"/>
    <property type="match status" value="1"/>
</dbReference>
<dbReference type="STRING" id="400682.A0A1X7T760"/>
<reference evidence="5" key="1">
    <citation type="submission" date="2017-05" db="UniProtKB">
        <authorList>
            <consortium name="EnsemblMetazoa"/>
        </authorList>
    </citation>
    <scope>IDENTIFICATION</scope>
</reference>
<dbReference type="GO" id="GO:0005769">
    <property type="term" value="C:early endosome"/>
    <property type="evidence" value="ECO:0007669"/>
    <property type="project" value="TreeGrafter"/>
</dbReference>
<dbReference type="AlphaFoldDB" id="A0A1X7T760"/>
<dbReference type="Pfam" id="PF00571">
    <property type="entry name" value="CBS"/>
    <property type="match status" value="1"/>
</dbReference>
<protein>
    <recommendedName>
        <fullName evidence="4">CBS domain-containing protein</fullName>
    </recommendedName>
</protein>
<evidence type="ECO:0000256" key="3">
    <source>
        <dbReference type="PROSITE-ProRule" id="PRU00703"/>
    </source>
</evidence>
<dbReference type="GO" id="GO:0005886">
    <property type="term" value="C:plasma membrane"/>
    <property type="evidence" value="ECO:0007669"/>
    <property type="project" value="TreeGrafter"/>
</dbReference>
<keyword evidence="2" id="KW-0406">Ion transport</keyword>
<evidence type="ECO:0000256" key="2">
    <source>
        <dbReference type="ARBA" id="ARBA00023065"/>
    </source>
</evidence>
<evidence type="ECO:0000259" key="4">
    <source>
        <dbReference type="PROSITE" id="PS51371"/>
    </source>
</evidence>